<dbReference type="Proteomes" id="UP000805193">
    <property type="component" value="Unassembled WGS sequence"/>
</dbReference>
<proteinExistence type="predicted"/>
<reference evidence="1 2" key="1">
    <citation type="journal article" date="2020" name="Cell">
        <title>Large-Scale Comparative Analyses of Tick Genomes Elucidate Their Genetic Diversity and Vector Capacities.</title>
        <authorList>
            <consortium name="Tick Genome and Microbiome Consortium (TIGMIC)"/>
            <person name="Jia N."/>
            <person name="Wang J."/>
            <person name="Shi W."/>
            <person name="Du L."/>
            <person name="Sun Y."/>
            <person name="Zhan W."/>
            <person name="Jiang J.F."/>
            <person name="Wang Q."/>
            <person name="Zhang B."/>
            <person name="Ji P."/>
            <person name="Bell-Sakyi L."/>
            <person name="Cui X.M."/>
            <person name="Yuan T.T."/>
            <person name="Jiang B.G."/>
            <person name="Yang W.F."/>
            <person name="Lam T.T."/>
            <person name="Chang Q.C."/>
            <person name="Ding S.J."/>
            <person name="Wang X.J."/>
            <person name="Zhu J.G."/>
            <person name="Ruan X.D."/>
            <person name="Zhao L."/>
            <person name="Wei J.T."/>
            <person name="Ye R.Z."/>
            <person name="Que T.C."/>
            <person name="Du C.H."/>
            <person name="Zhou Y.H."/>
            <person name="Cheng J.X."/>
            <person name="Dai P.F."/>
            <person name="Guo W.B."/>
            <person name="Han X.H."/>
            <person name="Huang E.J."/>
            <person name="Li L.F."/>
            <person name="Wei W."/>
            <person name="Gao Y.C."/>
            <person name="Liu J.Z."/>
            <person name="Shao H.Z."/>
            <person name="Wang X."/>
            <person name="Wang C.C."/>
            <person name="Yang T.C."/>
            <person name="Huo Q.B."/>
            <person name="Li W."/>
            <person name="Chen H.Y."/>
            <person name="Chen S.E."/>
            <person name="Zhou L.G."/>
            <person name="Ni X.B."/>
            <person name="Tian J.H."/>
            <person name="Sheng Y."/>
            <person name="Liu T."/>
            <person name="Pan Y.S."/>
            <person name="Xia L.Y."/>
            <person name="Li J."/>
            <person name="Zhao F."/>
            <person name="Cao W.C."/>
        </authorList>
    </citation>
    <scope>NUCLEOTIDE SEQUENCE [LARGE SCALE GENOMIC DNA]</scope>
    <source>
        <strain evidence="1">Iper-2018</strain>
    </source>
</reference>
<organism evidence="1 2">
    <name type="scientific">Ixodes persulcatus</name>
    <name type="common">Taiga tick</name>
    <dbReference type="NCBI Taxonomy" id="34615"/>
    <lineage>
        <taxon>Eukaryota</taxon>
        <taxon>Metazoa</taxon>
        <taxon>Ecdysozoa</taxon>
        <taxon>Arthropoda</taxon>
        <taxon>Chelicerata</taxon>
        <taxon>Arachnida</taxon>
        <taxon>Acari</taxon>
        <taxon>Parasitiformes</taxon>
        <taxon>Ixodida</taxon>
        <taxon>Ixodoidea</taxon>
        <taxon>Ixodidae</taxon>
        <taxon>Ixodinae</taxon>
        <taxon>Ixodes</taxon>
    </lineage>
</organism>
<evidence type="ECO:0000313" key="2">
    <source>
        <dbReference type="Proteomes" id="UP000805193"/>
    </source>
</evidence>
<name>A0AC60PM00_IXOPE</name>
<comment type="caution">
    <text evidence="1">The sequence shown here is derived from an EMBL/GenBank/DDBJ whole genome shotgun (WGS) entry which is preliminary data.</text>
</comment>
<accession>A0AC60PM00</accession>
<keyword evidence="2" id="KW-1185">Reference proteome</keyword>
<evidence type="ECO:0000313" key="1">
    <source>
        <dbReference type="EMBL" id="KAG0421969.1"/>
    </source>
</evidence>
<protein>
    <submittedName>
        <fullName evidence="1">Uncharacterized protein</fullName>
    </submittedName>
</protein>
<sequence>MPTWVQKVLRVTVRSHSRPSARSCCFANIDASDASLLYFRKRSGVWKFFDRSRAASSKCLLCGAILKTPTNTTTPLLNHLKRHPGTRKEYESAAATAEQRNAPKSKKASMMLAFKPRLTNQSVGARAQTKKIGCFSATGLHSYTVVEELTFLELMKWAVPENHVPSRTTFSRTIVPEMYDAARYALHTLLHSVLRKDVGCIAITTDG</sequence>
<gene>
    <name evidence="1" type="ORF">HPB47_002183</name>
</gene>
<dbReference type="EMBL" id="JABSTQ010010291">
    <property type="protein sequence ID" value="KAG0421969.1"/>
    <property type="molecule type" value="Genomic_DNA"/>
</dbReference>